<evidence type="ECO:0000256" key="5">
    <source>
        <dbReference type="ARBA" id="ARBA00022989"/>
    </source>
</evidence>
<dbReference type="OrthoDB" id="6781668at2759"/>
<feature type="repeat" description="ANK" evidence="11">
    <location>
        <begin position="255"/>
        <end position="287"/>
    </location>
</feature>
<dbReference type="InterPro" id="IPR036770">
    <property type="entry name" value="Ankyrin_rpt-contain_sf"/>
</dbReference>
<evidence type="ECO:0000256" key="2">
    <source>
        <dbReference type="ARBA" id="ARBA00010104"/>
    </source>
</evidence>
<keyword evidence="8" id="KW-0564">Palmitate</keyword>
<dbReference type="Proteomes" id="UP000059188">
    <property type="component" value="Unassembled WGS sequence"/>
</dbReference>
<evidence type="ECO:0000256" key="6">
    <source>
        <dbReference type="ARBA" id="ARBA00023043"/>
    </source>
</evidence>
<accession>A0A0B7FCP4</accession>
<evidence type="ECO:0000256" key="12">
    <source>
        <dbReference type="RuleBase" id="RU079119"/>
    </source>
</evidence>
<dbReference type="EC" id="2.3.1.225" evidence="12"/>
<evidence type="ECO:0000256" key="7">
    <source>
        <dbReference type="ARBA" id="ARBA00023136"/>
    </source>
</evidence>
<evidence type="ECO:0000256" key="10">
    <source>
        <dbReference type="ARBA" id="ARBA00048048"/>
    </source>
</evidence>
<feature type="domain" description="Palmitoyltransferase DHHC" evidence="14">
    <location>
        <begin position="503"/>
        <end position="641"/>
    </location>
</feature>
<feature type="transmembrane region" description="Helical" evidence="12">
    <location>
        <begin position="453"/>
        <end position="470"/>
    </location>
</feature>
<comment type="similarity">
    <text evidence="2">Belongs to the DHHC palmitoyltransferase family. AKR/ZDHHC17 subfamily.</text>
</comment>
<feature type="repeat" description="ANK" evidence="11">
    <location>
        <begin position="187"/>
        <end position="219"/>
    </location>
</feature>
<keyword evidence="6 11" id="KW-0040">ANK repeat</keyword>
<proteinExistence type="inferred from homology"/>
<dbReference type="Pfam" id="PF00023">
    <property type="entry name" value="Ank"/>
    <property type="match status" value="1"/>
</dbReference>
<evidence type="ECO:0000256" key="9">
    <source>
        <dbReference type="ARBA" id="ARBA00023288"/>
    </source>
</evidence>
<evidence type="ECO:0000256" key="11">
    <source>
        <dbReference type="PROSITE-ProRule" id="PRU00023"/>
    </source>
</evidence>
<dbReference type="PROSITE" id="PS50297">
    <property type="entry name" value="ANK_REP_REGION"/>
    <property type="match status" value="4"/>
</dbReference>
<feature type="repeat" description="ANK" evidence="11">
    <location>
        <begin position="153"/>
        <end position="185"/>
    </location>
</feature>
<protein>
    <recommendedName>
        <fullName evidence="12">Palmitoyltransferase</fullName>
        <ecNumber evidence="12">2.3.1.225</ecNumber>
    </recommendedName>
</protein>
<evidence type="ECO:0000313" key="16">
    <source>
        <dbReference type="Proteomes" id="UP000059188"/>
    </source>
</evidence>
<dbReference type="PROSITE" id="PS50088">
    <property type="entry name" value="ANK_REPEAT"/>
    <property type="match status" value="4"/>
</dbReference>
<evidence type="ECO:0000256" key="4">
    <source>
        <dbReference type="ARBA" id="ARBA00022737"/>
    </source>
</evidence>
<feature type="transmembrane region" description="Helical" evidence="12">
    <location>
        <begin position="385"/>
        <end position="410"/>
    </location>
</feature>
<dbReference type="PANTHER" id="PTHR24161:SF85">
    <property type="entry name" value="PALMITOYLTRANSFERASE HIP14"/>
    <property type="match status" value="1"/>
</dbReference>
<evidence type="ECO:0000256" key="1">
    <source>
        <dbReference type="ARBA" id="ARBA00004141"/>
    </source>
</evidence>
<dbReference type="GO" id="GO:0019706">
    <property type="term" value="F:protein-cysteine S-palmitoyltransferase activity"/>
    <property type="evidence" value="ECO:0007669"/>
    <property type="project" value="UniProtKB-EC"/>
</dbReference>
<keyword evidence="5 12" id="KW-1133">Transmembrane helix</keyword>
<dbReference type="Pfam" id="PF01529">
    <property type="entry name" value="DHHC"/>
    <property type="match status" value="1"/>
</dbReference>
<dbReference type="EMBL" id="LN679113">
    <property type="protein sequence ID" value="CEL53958.1"/>
    <property type="molecule type" value="Genomic_DNA"/>
</dbReference>
<dbReference type="PANTHER" id="PTHR24161">
    <property type="entry name" value="ANK_REP_REGION DOMAIN-CONTAINING PROTEIN-RELATED"/>
    <property type="match status" value="1"/>
</dbReference>
<feature type="repeat" description="ANK" evidence="11">
    <location>
        <begin position="288"/>
        <end position="320"/>
    </location>
</feature>
<dbReference type="InterPro" id="IPR001594">
    <property type="entry name" value="Palmitoyltrfase_DHHC"/>
</dbReference>
<sequence>MSRLEYLDYDDEDDLLCRMLLDDDDDLVILRLLRMRRKLIRRSREVNRQTLSSHQIKDEEKAAARSNALPKSKANQTTMSELAGFSSKGTASTAVTADNASATDVAHNPTATIQVPDEGDETNVFLAAQRGDVALLQSLISRGLASATDRDPQNVTPLHWAAINAQLAACEYLIQAGAEIDAVGGELVSTPLQWAARNGYIYIIQLLLQHGADPSICDAQGYNTLHLVTHSSGVMAVLYMLQHLEKVPVDSPDSAGHTALMWAAYQGDALSVDLLLKHGAKVSAVDAVGLTPLHWSVVRGNRMCIRRLVESGADLNARSQDGKTARDMAVELKSIGAWRKALEEGGFEEDGRKSAKPLNERNTKLAVLLTPTAFLYLIFKTIDMLPWYSGIPLAMAEFFGMHHIISRVLLNHQSYSEPLTGSPYFAGIILGSLVWVTWGWATILVHALPDHSLAHLLYFVSASLCAYNFFRSITLDPGTCPRPGSAGEMKAIIERLAGEGKLNGQTFCITCMARKPLRSKHCRVCDKCVARFDHHCPWVWNCVGVNNHRQFIIFVSTLVSGIFWFIYLTLQYFGLDTQAPTTPTSPPSPSCILPTELCVLTAAHTFILSLAIWATLQLSWTVILLAGQLWQIARQMTTLEVSNLGRYGFMGGKGGTSLSEQHGHSHNHNHSHDARGHGHKHKLGGCCGSIASTVMSLTGLERYTKFRAGEGLKRSKSARNPFSLGVVGNCTDFWTAGKTLGVDYRTVLDVPPEGFLEAKRRRGNDHEDWNSGAGGGKLMGRLRAMMGQGAVSRGYEPVRMNESV</sequence>
<dbReference type="Gene3D" id="1.25.40.20">
    <property type="entry name" value="Ankyrin repeat-containing domain"/>
    <property type="match status" value="1"/>
</dbReference>
<dbReference type="InterPro" id="IPR002110">
    <property type="entry name" value="Ankyrin_rpt"/>
</dbReference>
<dbReference type="PROSITE" id="PS50216">
    <property type="entry name" value="DHHC"/>
    <property type="match status" value="1"/>
</dbReference>
<dbReference type="AlphaFoldDB" id="A0A0B7FCP4"/>
<name>A0A0B7FCP4_THACB</name>
<comment type="catalytic activity">
    <reaction evidence="10 12">
        <text>L-cysteinyl-[protein] + hexadecanoyl-CoA = S-hexadecanoyl-L-cysteinyl-[protein] + CoA</text>
        <dbReference type="Rhea" id="RHEA:36683"/>
        <dbReference type="Rhea" id="RHEA-COMP:10131"/>
        <dbReference type="Rhea" id="RHEA-COMP:11032"/>
        <dbReference type="ChEBI" id="CHEBI:29950"/>
        <dbReference type="ChEBI" id="CHEBI:57287"/>
        <dbReference type="ChEBI" id="CHEBI:57379"/>
        <dbReference type="ChEBI" id="CHEBI:74151"/>
        <dbReference type="EC" id="2.3.1.225"/>
    </reaction>
</comment>
<evidence type="ECO:0000313" key="15">
    <source>
        <dbReference type="EMBL" id="CEL53958.1"/>
    </source>
</evidence>
<feature type="transmembrane region" description="Helical" evidence="12">
    <location>
        <begin position="422"/>
        <end position="441"/>
    </location>
</feature>
<evidence type="ECO:0000256" key="3">
    <source>
        <dbReference type="ARBA" id="ARBA00022692"/>
    </source>
</evidence>
<feature type="transmembrane region" description="Helical" evidence="12">
    <location>
        <begin position="551"/>
        <end position="573"/>
    </location>
</feature>
<keyword evidence="9" id="KW-0449">Lipoprotein</keyword>
<evidence type="ECO:0000259" key="14">
    <source>
        <dbReference type="Pfam" id="PF01529"/>
    </source>
</evidence>
<evidence type="ECO:0000256" key="13">
    <source>
        <dbReference type="SAM" id="MobiDB-lite"/>
    </source>
</evidence>
<comment type="domain">
    <text evidence="12">The DHHC domain is required for palmitoyltransferase activity.</text>
</comment>
<keyword evidence="4" id="KW-0677">Repeat</keyword>
<organism evidence="15 16">
    <name type="scientific">Thanatephorus cucumeris (strain AG1-IB / isolate 7/3/14)</name>
    <name type="common">Lettuce bottom rot fungus</name>
    <name type="synonym">Rhizoctonia solani</name>
    <dbReference type="NCBI Taxonomy" id="1108050"/>
    <lineage>
        <taxon>Eukaryota</taxon>
        <taxon>Fungi</taxon>
        <taxon>Dikarya</taxon>
        <taxon>Basidiomycota</taxon>
        <taxon>Agaricomycotina</taxon>
        <taxon>Agaricomycetes</taxon>
        <taxon>Cantharellales</taxon>
        <taxon>Ceratobasidiaceae</taxon>
        <taxon>Rhizoctonia</taxon>
        <taxon>Rhizoctonia solani AG-1</taxon>
    </lineage>
</organism>
<dbReference type="SMART" id="SM00248">
    <property type="entry name" value="ANK"/>
    <property type="match status" value="5"/>
</dbReference>
<gene>
    <name evidence="15" type="ORF">RSOLAG1IB_06741</name>
</gene>
<keyword evidence="12" id="KW-0808">Transferase</keyword>
<keyword evidence="3 12" id="KW-0812">Transmembrane</keyword>
<feature type="region of interest" description="Disordered" evidence="13">
    <location>
        <begin position="658"/>
        <end position="678"/>
    </location>
</feature>
<keyword evidence="16" id="KW-1185">Reference proteome</keyword>
<comment type="subcellular location">
    <subcellularLocation>
        <location evidence="1">Membrane</location>
        <topology evidence="1">Multi-pass membrane protein</topology>
    </subcellularLocation>
</comment>
<reference evidence="15 16" key="1">
    <citation type="submission" date="2014-11" db="EMBL/GenBank/DDBJ databases">
        <authorList>
            <person name="Wibberg Daniel"/>
        </authorList>
    </citation>
    <scope>NUCLEOTIDE SEQUENCE [LARGE SCALE GENOMIC DNA]</scope>
    <source>
        <strain evidence="15">Rhizoctonia solani AG1-IB 7/3/14</strain>
    </source>
</reference>
<dbReference type="SUPFAM" id="SSF48403">
    <property type="entry name" value="Ankyrin repeat"/>
    <property type="match status" value="1"/>
</dbReference>
<dbReference type="Pfam" id="PF12796">
    <property type="entry name" value="Ank_2"/>
    <property type="match status" value="2"/>
</dbReference>
<evidence type="ECO:0000256" key="8">
    <source>
        <dbReference type="ARBA" id="ARBA00023139"/>
    </source>
</evidence>
<dbReference type="GO" id="GO:0016020">
    <property type="term" value="C:membrane"/>
    <property type="evidence" value="ECO:0007669"/>
    <property type="project" value="UniProtKB-SubCell"/>
</dbReference>
<keyword evidence="12" id="KW-0012">Acyltransferase</keyword>
<dbReference type="STRING" id="1108050.A0A0B7FCP4"/>
<keyword evidence="7 12" id="KW-0472">Membrane</keyword>
<feature type="region of interest" description="Disordered" evidence="13">
    <location>
        <begin position="47"/>
        <end position="76"/>
    </location>
</feature>
<feature type="transmembrane region" description="Helical" evidence="12">
    <location>
        <begin position="606"/>
        <end position="626"/>
    </location>
</feature>